<comment type="catalytic activity">
    <reaction evidence="10">
        <text>L-seryl-[protein] + ATP = O-phospho-L-seryl-[protein] + ADP + H(+)</text>
        <dbReference type="Rhea" id="RHEA:17989"/>
        <dbReference type="Rhea" id="RHEA-COMP:9863"/>
        <dbReference type="Rhea" id="RHEA-COMP:11604"/>
        <dbReference type="ChEBI" id="CHEBI:15378"/>
        <dbReference type="ChEBI" id="CHEBI:29999"/>
        <dbReference type="ChEBI" id="CHEBI:30616"/>
        <dbReference type="ChEBI" id="CHEBI:83421"/>
        <dbReference type="ChEBI" id="CHEBI:456216"/>
        <dbReference type="EC" id="2.7.11.1"/>
    </reaction>
    <physiologicalReaction direction="left-to-right" evidence="10">
        <dbReference type="Rhea" id="RHEA:17990"/>
    </physiologicalReaction>
</comment>
<dbReference type="PROSITE" id="PS00108">
    <property type="entry name" value="PROTEIN_KINASE_ST"/>
    <property type="match status" value="1"/>
</dbReference>
<dbReference type="PANTHER" id="PTHR11042:SF160">
    <property type="entry name" value="EUKARYOTIC TRANSLATION INITIATION FACTOR 2-ALPHA KINASE 1"/>
    <property type="match status" value="1"/>
</dbReference>
<sequence>MSSKLPSPDKTGQNGDLVVNQSNRKITILGRDMSYKDLVNLVKSSLQISTSMDIAVEVLDKKESAEQNTTKGKPSDEIVEKVLPQGRMLSHIDNFSQFSWAGHGAFSVVLNAKHRIDRSNYALKVIPNISTLNQLFVAYREVKSLTRLINPHIVRYYTCWIEPNRISMKKTELDIYDDNGFVNLNKIIKRYNLNKGENTTDEYEPEEDEEESDIPSSRGFNEFALALPDRRAQFTNEYLSKNPVSLIIQMELCSSNLKDWLTSCPEEFRDDKSHPLNGEYRKQVRWLFDQIVLGLVSIHESSVIHRDIKPVNIFIHGTGEGKDFFFDSGNCPAFGNPHCKREACYHRLSVKIGDFGLSKVLNDSMPNGDEERKPLVKSGKHSGEMLTANIGTIFYVAPEVISATGDRWTKYNEKADIYALGVVLLQMLHHCKTEMEMVRITDDAKLPKYLYELWPVEAELLTKMLSKDPNDRPSALDIKGLLAPTSEVINVDCFEVKELREEIESLKVELDEQKKEAEQMRKRIVELEKLAYKDSQSTLFYS</sequence>
<proteinExistence type="inferred from homology"/>
<feature type="domain" description="Protein kinase" evidence="13">
    <location>
        <begin position="95"/>
        <end position="489"/>
    </location>
</feature>
<evidence type="ECO:0000256" key="5">
    <source>
        <dbReference type="ARBA" id="ARBA00022777"/>
    </source>
</evidence>
<name>A0A564Z677_HYMDI</name>
<dbReference type="GO" id="GO:0017148">
    <property type="term" value="P:negative regulation of translation"/>
    <property type="evidence" value="ECO:0007669"/>
    <property type="project" value="UniProtKB-KW"/>
</dbReference>
<dbReference type="InterPro" id="IPR011009">
    <property type="entry name" value="Kinase-like_dom_sf"/>
</dbReference>
<dbReference type="SUPFAM" id="SSF56112">
    <property type="entry name" value="Protein kinase-like (PK-like)"/>
    <property type="match status" value="1"/>
</dbReference>
<keyword evidence="4" id="KW-0547">Nucleotide-binding</keyword>
<keyword evidence="6" id="KW-0067">ATP-binding</keyword>
<keyword evidence="2" id="KW-0723">Serine/threonine-protein kinase</keyword>
<organism evidence="14 15">
    <name type="scientific">Hymenolepis diminuta</name>
    <name type="common">Rat tapeworm</name>
    <dbReference type="NCBI Taxonomy" id="6216"/>
    <lineage>
        <taxon>Eukaryota</taxon>
        <taxon>Metazoa</taxon>
        <taxon>Spiralia</taxon>
        <taxon>Lophotrochozoa</taxon>
        <taxon>Platyhelminthes</taxon>
        <taxon>Cestoda</taxon>
        <taxon>Eucestoda</taxon>
        <taxon>Cyclophyllidea</taxon>
        <taxon>Hymenolepididae</taxon>
        <taxon>Hymenolepis</taxon>
    </lineage>
</organism>
<dbReference type="InterPro" id="IPR000719">
    <property type="entry name" value="Prot_kinase_dom"/>
</dbReference>
<dbReference type="GO" id="GO:0005634">
    <property type="term" value="C:nucleus"/>
    <property type="evidence" value="ECO:0007669"/>
    <property type="project" value="TreeGrafter"/>
</dbReference>
<evidence type="ECO:0000256" key="1">
    <source>
        <dbReference type="ARBA" id="ARBA00012513"/>
    </source>
</evidence>
<evidence type="ECO:0000259" key="13">
    <source>
        <dbReference type="PROSITE" id="PS50011"/>
    </source>
</evidence>
<evidence type="ECO:0000256" key="2">
    <source>
        <dbReference type="ARBA" id="ARBA00022527"/>
    </source>
</evidence>
<feature type="coiled-coil region" evidence="11">
    <location>
        <begin position="496"/>
        <end position="530"/>
    </location>
</feature>
<dbReference type="PROSITE" id="PS50011">
    <property type="entry name" value="PROTEIN_KINASE_DOM"/>
    <property type="match status" value="1"/>
</dbReference>
<dbReference type="GO" id="GO:0005737">
    <property type="term" value="C:cytoplasm"/>
    <property type="evidence" value="ECO:0007669"/>
    <property type="project" value="TreeGrafter"/>
</dbReference>
<feature type="region of interest" description="Disordered" evidence="12">
    <location>
        <begin position="197"/>
        <end position="216"/>
    </location>
</feature>
<evidence type="ECO:0000256" key="8">
    <source>
        <dbReference type="ARBA" id="ARBA00037982"/>
    </source>
</evidence>
<keyword evidence="5" id="KW-0418">Kinase</keyword>
<evidence type="ECO:0000313" key="14">
    <source>
        <dbReference type="EMBL" id="VUZ54543.1"/>
    </source>
</evidence>
<dbReference type="Proteomes" id="UP000321570">
    <property type="component" value="Unassembled WGS sequence"/>
</dbReference>
<evidence type="ECO:0000256" key="11">
    <source>
        <dbReference type="SAM" id="Coils"/>
    </source>
</evidence>
<keyword evidence="15" id="KW-1185">Reference proteome</keyword>
<evidence type="ECO:0000256" key="4">
    <source>
        <dbReference type="ARBA" id="ARBA00022741"/>
    </source>
</evidence>
<gene>
    <name evidence="14" type="ORF">WMSIL1_LOCUS12597</name>
</gene>
<comment type="catalytic activity">
    <reaction evidence="9">
        <text>L-threonyl-[protein] + ATP = O-phospho-L-threonyl-[protein] + ADP + H(+)</text>
        <dbReference type="Rhea" id="RHEA:46608"/>
        <dbReference type="Rhea" id="RHEA-COMP:11060"/>
        <dbReference type="Rhea" id="RHEA-COMP:11605"/>
        <dbReference type="ChEBI" id="CHEBI:15378"/>
        <dbReference type="ChEBI" id="CHEBI:30013"/>
        <dbReference type="ChEBI" id="CHEBI:30616"/>
        <dbReference type="ChEBI" id="CHEBI:61977"/>
        <dbReference type="ChEBI" id="CHEBI:456216"/>
        <dbReference type="EC" id="2.7.11.1"/>
    </reaction>
    <physiologicalReaction direction="left-to-right" evidence="9">
        <dbReference type="Rhea" id="RHEA:46609"/>
    </physiologicalReaction>
</comment>
<dbReference type="GO" id="GO:0004694">
    <property type="term" value="F:eukaryotic translation initiation factor 2alpha kinase activity"/>
    <property type="evidence" value="ECO:0007669"/>
    <property type="project" value="TreeGrafter"/>
</dbReference>
<evidence type="ECO:0000256" key="9">
    <source>
        <dbReference type="ARBA" id="ARBA00048659"/>
    </source>
</evidence>
<evidence type="ECO:0000313" key="15">
    <source>
        <dbReference type="Proteomes" id="UP000321570"/>
    </source>
</evidence>
<evidence type="ECO:0000256" key="10">
    <source>
        <dbReference type="ARBA" id="ARBA00048977"/>
    </source>
</evidence>
<accession>A0A564Z677</accession>
<keyword evidence="7" id="KW-0652">Protein synthesis inhibitor</keyword>
<evidence type="ECO:0000256" key="7">
    <source>
        <dbReference type="ARBA" id="ARBA00023193"/>
    </source>
</evidence>
<feature type="compositionally biased region" description="Acidic residues" evidence="12">
    <location>
        <begin position="199"/>
        <end position="213"/>
    </location>
</feature>
<dbReference type="EC" id="2.7.11.1" evidence="1"/>
<evidence type="ECO:0000256" key="3">
    <source>
        <dbReference type="ARBA" id="ARBA00022679"/>
    </source>
</evidence>
<dbReference type="InterPro" id="IPR008271">
    <property type="entry name" value="Ser/Thr_kinase_AS"/>
</dbReference>
<dbReference type="PANTHER" id="PTHR11042">
    <property type="entry name" value="EUKARYOTIC TRANSLATION INITIATION FACTOR 2-ALPHA KINASE EIF2-ALPHA KINASE -RELATED"/>
    <property type="match status" value="1"/>
</dbReference>
<evidence type="ECO:0000256" key="12">
    <source>
        <dbReference type="SAM" id="MobiDB-lite"/>
    </source>
</evidence>
<dbReference type="Pfam" id="PF00069">
    <property type="entry name" value="Pkinase"/>
    <property type="match status" value="1"/>
</dbReference>
<dbReference type="AlphaFoldDB" id="A0A564Z677"/>
<dbReference type="SMART" id="SM00220">
    <property type="entry name" value="S_TKc"/>
    <property type="match status" value="1"/>
</dbReference>
<dbReference type="Gene3D" id="3.30.200.20">
    <property type="entry name" value="Phosphorylase Kinase, domain 1"/>
    <property type="match status" value="1"/>
</dbReference>
<dbReference type="InterPro" id="IPR050339">
    <property type="entry name" value="CC_SR_Kinase"/>
</dbReference>
<dbReference type="EMBL" id="CABIJS010000665">
    <property type="protein sequence ID" value="VUZ54543.1"/>
    <property type="molecule type" value="Genomic_DNA"/>
</dbReference>
<dbReference type="Gene3D" id="1.10.510.10">
    <property type="entry name" value="Transferase(Phosphotransferase) domain 1"/>
    <property type="match status" value="1"/>
</dbReference>
<comment type="similarity">
    <text evidence="8">Belongs to the protein kinase superfamily. Ser/Thr protein kinase family. GCN2 subfamily.</text>
</comment>
<dbReference type="GO" id="GO:0005524">
    <property type="term" value="F:ATP binding"/>
    <property type="evidence" value="ECO:0007669"/>
    <property type="project" value="UniProtKB-KW"/>
</dbReference>
<reference evidence="14 15" key="1">
    <citation type="submission" date="2019-07" db="EMBL/GenBank/DDBJ databases">
        <authorList>
            <person name="Jastrzebski P J."/>
            <person name="Paukszto L."/>
            <person name="Jastrzebski P J."/>
        </authorList>
    </citation>
    <scope>NUCLEOTIDE SEQUENCE [LARGE SCALE GENOMIC DNA]</scope>
    <source>
        <strain evidence="14 15">WMS-il1</strain>
    </source>
</reference>
<evidence type="ECO:0000256" key="6">
    <source>
        <dbReference type="ARBA" id="ARBA00022840"/>
    </source>
</evidence>
<protein>
    <recommendedName>
        <fullName evidence="1">non-specific serine/threonine protein kinase</fullName>
        <ecNumber evidence="1">2.7.11.1</ecNumber>
    </recommendedName>
</protein>
<keyword evidence="11" id="KW-0175">Coiled coil</keyword>
<keyword evidence="3" id="KW-0808">Transferase</keyword>